<evidence type="ECO:0000313" key="3">
    <source>
        <dbReference type="Proteomes" id="UP000041254"/>
    </source>
</evidence>
<dbReference type="EMBL" id="CDMY01000305">
    <property type="protein sequence ID" value="CEM01522.1"/>
    <property type="molecule type" value="Genomic_DNA"/>
</dbReference>
<dbReference type="VEuPathDB" id="CryptoDB:Vbra_13152"/>
<dbReference type="InParanoid" id="A0A0G4ETF2"/>
<proteinExistence type="predicted"/>
<name>A0A0G4ETF2_VITBC</name>
<evidence type="ECO:0000256" key="1">
    <source>
        <dbReference type="SAM" id="MobiDB-lite"/>
    </source>
</evidence>
<reference evidence="2 3" key="1">
    <citation type="submission" date="2014-11" db="EMBL/GenBank/DDBJ databases">
        <authorList>
            <person name="Zhu J."/>
            <person name="Qi W."/>
            <person name="Song R."/>
        </authorList>
    </citation>
    <scope>NUCLEOTIDE SEQUENCE [LARGE SCALE GENOMIC DNA]</scope>
</reference>
<feature type="region of interest" description="Disordered" evidence="1">
    <location>
        <begin position="91"/>
        <end position="205"/>
    </location>
</feature>
<accession>A0A0G4ETF2</accession>
<keyword evidence="3" id="KW-1185">Reference proteome</keyword>
<evidence type="ECO:0000313" key="2">
    <source>
        <dbReference type="EMBL" id="CEM01522.1"/>
    </source>
</evidence>
<protein>
    <submittedName>
        <fullName evidence="2">Uncharacterized protein</fullName>
    </submittedName>
</protein>
<gene>
    <name evidence="2" type="ORF">Vbra_13152</name>
</gene>
<feature type="compositionally biased region" description="Basic and acidic residues" evidence="1">
    <location>
        <begin position="91"/>
        <end position="110"/>
    </location>
</feature>
<feature type="compositionally biased region" description="Low complexity" evidence="1">
    <location>
        <begin position="166"/>
        <end position="197"/>
    </location>
</feature>
<dbReference type="Proteomes" id="UP000041254">
    <property type="component" value="Unassembled WGS sequence"/>
</dbReference>
<organism evidence="2 3">
    <name type="scientific">Vitrella brassicaformis (strain CCMP3155)</name>
    <dbReference type="NCBI Taxonomy" id="1169540"/>
    <lineage>
        <taxon>Eukaryota</taxon>
        <taxon>Sar</taxon>
        <taxon>Alveolata</taxon>
        <taxon>Colpodellida</taxon>
        <taxon>Vitrellaceae</taxon>
        <taxon>Vitrella</taxon>
    </lineage>
</organism>
<feature type="compositionally biased region" description="Low complexity" evidence="1">
    <location>
        <begin position="138"/>
        <end position="152"/>
    </location>
</feature>
<feature type="compositionally biased region" description="Pro residues" evidence="1">
    <location>
        <begin position="128"/>
        <end position="137"/>
    </location>
</feature>
<dbReference type="AlphaFoldDB" id="A0A0G4ETF2"/>
<sequence>MQNKAYHSFDRRLRVVEYHATPPDYTFQKPTAKRGRPPIDFQCALRPANVLRRGGVRMVWGYEYAPGKSQELMKLDRCLRCKSFYWRSERPPVEKKKPGEEKRRPCKCQDADGQAQKVDVTQAAAAATPPPPSPSPPAAAAAASATAAVAAPKAQRGRNGTRETPLRSSSRPSSSRHSSSHSPGAVSLSSSPSAGGLRMSWIPLS</sequence>